<gene>
    <name evidence="1" type="ORF">F4820DRAFT_164967</name>
</gene>
<reference evidence="1 2" key="1">
    <citation type="journal article" date="2022" name="New Phytol.">
        <title>Ecological generalism drives hyperdiversity of secondary metabolite gene clusters in xylarialean endophytes.</title>
        <authorList>
            <person name="Franco M.E.E."/>
            <person name="Wisecaver J.H."/>
            <person name="Arnold A.E."/>
            <person name="Ju Y.M."/>
            <person name="Slot J.C."/>
            <person name="Ahrendt S."/>
            <person name="Moore L.P."/>
            <person name="Eastman K.E."/>
            <person name="Scott K."/>
            <person name="Konkel Z."/>
            <person name="Mondo S.J."/>
            <person name="Kuo A."/>
            <person name="Hayes R.D."/>
            <person name="Haridas S."/>
            <person name="Andreopoulos B."/>
            <person name="Riley R."/>
            <person name="LaButti K."/>
            <person name="Pangilinan J."/>
            <person name="Lipzen A."/>
            <person name="Amirebrahimi M."/>
            <person name="Yan J."/>
            <person name="Adam C."/>
            <person name="Keymanesh K."/>
            <person name="Ng V."/>
            <person name="Louie K."/>
            <person name="Northen T."/>
            <person name="Drula E."/>
            <person name="Henrissat B."/>
            <person name="Hsieh H.M."/>
            <person name="Youens-Clark K."/>
            <person name="Lutzoni F."/>
            <person name="Miadlikowska J."/>
            <person name="Eastwood D.C."/>
            <person name="Hamelin R.C."/>
            <person name="Grigoriev I.V."/>
            <person name="U'Ren J.M."/>
        </authorList>
    </citation>
    <scope>NUCLEOTIDE SEQUENCE [LARGE SCALE GENOMIC DNA]</scope>
    <source>
        <strain evidence="1 2">CBS 119005</strain>
    </source>
</reference>
<sequence length="855" mass="95009">MPFFNISELLTNRSTSADTASEVCFGTLCDVRIQWISAASRQKLVSQGVSKKQDVYDVNLVLSDGRCEVVDVFGDIVAVLNSKTHLALSKLTAVNQIQFRGHIQRDNLNSTTTGGKLLLNGSSAHSLLDLLVFGPQLIAENLARELSRYRLFLQHPDPLPADVSYSNPQYLPIAGAFLTNGSLLPAIQDLEDVEDHEDTSNISSSQEDDKLQMSNLADVLDHLPQHNYLEEVQVDHRISTPLLSHQKEGVDFILRREYPTPTTLRSLWKLSGFGEDNHTYRHLITGSSSDKPDDIPGGLLADAMGVGKTLTMIASIASSMENANLFVSNETTGSSPDMHWRCPINSTLILVPSALLLDGWIAEIKKHVVPGTLRYYKYHGPNRSLPLSTNIPYQIVLSTYGTVAADSRSGGGVLHSFKWYRLVLDEAHIIRNWSTKQFKAVTELEAVIRWCMTGTPIQNSLEDLASLVRFLQVPLLEDASIFRRHIIGGKKTANGVPKPNYEKLKLLLGSICLRRSASVLSLIAVTYMTCRPVLSSEERNAYNNLALACKMSIDELTRHQYTERLGQRPVLEALLRMRIFCNQGLDITAAGELPLTQADETISLLQQTGETSCAYCNSYIDIVDNEETIYLVQKQSLVCAECAVQYLHKVDQRGVVKLQMNHDEGAEIKQGVIKHSKYSTKLKALLENVKKQDPQEKSIVFSAWIRSLDAVASLFTEHDITFRRVDGGILHAKRKKMLSEFRDPSVRVLLITLGTGAVGLNQLSIANQIHLLEPQWNPSVESQAIGRVIRLDQKKKVTVIRYVAKSTIEESVESKQVSKLHLAVSGGLQSSNSDHIERIEGLRVLAKAIQAQLKP</sequence>
<name>A0ACB9YJ93_9PEZI</name>
<proteinExistence type="predicted"/>
<evidence type="ECO:0000313" key="1">
    <source>
        <dbReference type="EMBL" id="KAI4859476.1"/>
    </source>
</evidence>
<evidence type="ECO:0000313" key="2">
    <source>
        <dbReference type="Proteomes" id="UP001497700"/>
    </source>
</evidence>
<protein>
    <submittedName>
        <fullName evidence="1">SNF2 family N-terminal domain-containing protein</fullName>
    </submittedName>
</protein>
<dbReference type="EMBL" id="MU393631">
    <property type="protein sequence ID" value="KAI4859476.1"/>
    <property type="molecule type" value="Genomic_DNA"/>
</dbReference>
<comment type="caution">
    <text evidence="1">The sequence shown here is derived from an EMBL/GenBank/DDBJ whole genome shotgun (WGS) entry which is preliminary data.</text>
</comment>
<dbReference type="Proteomes" id="UP001497700">
    <property type="component" value="Unassembled WGS sequence"/>
</dbReference>
<organism evidence="1 2">
    <name type="scientific">Hypoxylon rubiginosum</name>
    <dbReference type="NCBI Taxonomy" id="110542"/>
    <lineage>
        <taxon>Eukaryota</taxon>
        <taxon>Fungi</taxon>
        <taxon>Dikarya</taxon>
        <taxon>Ascomycota</taxon>
        <taxon>Pezizomycotina</taxon>
        <taxon>Sordariomycetes</taxon>
        <taxon>Xylariomycetidae</taxon>
        <taxon>Xylariales</taxon>
        <taxon>Hypoxylaceae</taxon>
        <taxon>Hypoxylon</taxon>
    </lineage>
</organism>
<accession>A0ACB9YJ93</accession>
<keyword evidence="2" id="KW-1185">Reference proteome</keyword>